<comment type="caution">
    <text evidence="4">The sequence shown here is derived from an EMBL/GenBank/DDBJ whole genome shotgun (WGS) entry which is preliminary data.</text>
</comment>
<reference evidence="2 8" key="2">
    <citation type="journal article" date="2019" name="Nat. Med.">
        <title>A library of human gut bacterial isolates paired with longitudinal multiomics data enables mechanistic microbiome research.</title>
        <authorList>
            <person name="Poyet M."/>
            <person name="Groussin M."/>
            <person name="Gibbons S.M."/>
            <person name="Avila-Pacheco J."/>
            <person name="Jiang X."/>
            <person name="Kearney S.M."/>
            <person name="Perrotta A.R."/>
            <person name="Berdy B."/>
            <person name="Zhao S."/>
            <person name="Lieberman T.D."/>
            <person name="Swanson P.K."/>
            <person name="Smith M."/>
            <person name="Roesemann S."/>
            <person name="Alexander J.E."/>
            <person name="Rich S.A."/>
            <person name="Livny J."/>
            <person name="Vlamakis H."/>
            <person name="Clish C."/>
            <person name="Bullock K."/>
            <person name="Deik A."/>
            <person name="Scott J."/>
            <person name="Pierce K.A."/>
            <person name="Xavier R.J."/>
            <person name="Alm E.J."/>
        </authorList>
    </citation>
    <scope>NUCLEOTIDE SEQUENCE [LARGE SCALE GENOMIC DNA]</scope>
    <source>
        <strain evidence="2 8">BIOML-A25</strain>
    </source>
</reference>
<dbReference type="EMBL" id="JAHOAX010000024">
    <property type="protein sequence ID" value="MBV3125230.1"/>
    <property type="molecule type" value="Genomic_DNA"/>
</dbReference>
<dbReference type="Proteomes" id="UP000777173">
    <property type="component" value="Unassembled WGS sequence"/>
</dbReference>
<gene>
    <name evidence="4" type="ORF">DWW04_16000</name>
    <name evidence="5" type="ORF">E1J06_18160</name>
    <name evidence="2" type="ORF">F2Z07_16905</name>
    <name evidence="3" type="ORF">KSU80_18925</name>
</gene>
<evidence type="ECO:0008006" key="9">
    <source>
        <dbReference type="Google" id="ProtNLM"/>
    </source>
</evidence>
<feature type="signal peptide" evidence="1">
    <location>
        <begin position="1"/>
        <end position="22"/>
    </location>
</feature>
<dbReference type="EMBL" id="QRZL01000018">
    <property type="protein sequence ID" value="RGV73609.1"/>
    <property type="molecule type" value="Genomic_DNA"/>
</dbReference>
<reference evidence="3" key="4">
    <citation type="submission" date="2021-06" db="EMBL/GenBank/DDBJ databases">
        <title>Collection of gut derived symbiotic bacterial strains cultured from healthy donors.</title>
        <authorList>
            <person name="Lin H."/>
            <person name="Littmann E."/>
            <person name="Pamer E.G."/>
        </authorList>
    </citation>
    <scope>NUCLEOTIDE SEQUENCE</scope>
    <source>
        <strain evidence="3">MSK.5.10</strain>
    </source>
</reference>
<reference evidence="4 6" key="1">
    <citation type="submission" date="2018-08" db="EMBL/GenBank/DDBJ databases">
        <title>A genome reference for cultivated species of the human gut microbiota.</title>
        <authorList>
            <person name="Zou Y."/>
            <person name="Xue W."/>
            <person name="Luo G."/>
        </authorList>
    </citation>
    <scope>NUCLEOTIDE SEQUENCE [LARGE SCALE GENOMIC DNA]</scope>
    <source>
        <strain evidence="4 6">AF14-1AC</strain>
    </source>
</reference>
<evidence type="ECO:0000313" key="8">
    <source>
        <dbReference type="Proteomes" id="UP000481700"/>
    </source>
</evidence>
<dbReference type="EMBL" id="SLTX01000001">
    <property type="protein sequence ID" value="TDB09145.1"/>
    <property type="molecule type" value="Genomic_DNA"/>
</dbReference>
<dbReference type="Proteomes" id="UP000283678">
    <property type="component" value="Unassembled WGS sequence"/>
</dbReference>
<dbReference type="EMBL" id="VVZV01000020">
    <property type="protein sequence ID" value="KAA5316786.1"/>
    <property type="molecule type" value="Genomic_DNA"/>
</dbReference>
<evidence type="ECO:0000313" key="7">
    <source>
        <dbReference type="Proteomes" id="UP000294834"/>
    </source>
</evidence>
<accession>A0A076IZC5</accession>
<evidence type="ECO:0000313" key="4">
    <source>
        <dbReference type="EMBL" id="RGV73609.1"/>
    </source>
</evidence>
<dbReference type="KEGG" id="bdh:GV66_02295"/>
<dbReference type="RefSeq" id="WP_007843632.1">
    <property type="nucleotide sequence ID" value="NZ_BQOA01000001.1"/>
</dbReference>
<protein>
    <recommendedName>
        <fullName evidence="9">DUF4595 domain-containing protein</fullName>
    </recommendedName>
</protein>
<organism evidence="4 6">
    <name type="scientific">Phocaeicola dorei</name>
    <dbReference type="NCBI Taxonomy" id="357276"/>
    <lineage>
        <taxon>Bacteria</taxon>
        <taxon>Pseudomonadati</taxon>
        <taxon>Bacteroidota</taxon>
        <taxon>Bacteroidia</taxon>
        <taxon>Bacteroidales</taxon>
        <taxon>Bacteroidaceae</taxon>
        <taxon>Phocaeicola</taxon>
    </lineage>
</organism>
<keyword evidence="1" id="KW-0732">Signal</keyword>
<dbReference type="eggNOG" id="ENOG5031567">
    <property type="taxonomic scope" value="Bacteria"/>
</dbReference>
<evidence type="ECO:0000313" key="2">
    <source>
        <dbReference type="EMBL" id="KAA5316786.1"/>
    </source>
</evidence>
<evidence type="ECO:0000313" key="5">
    <source>
        <dbReference type="EMBL" id="TDB09145.1"/>
    </source>
</evidence>
<dbReference type="KEGG" id="bdo:EL88_21465"/>
<dbReference type="Proteomes" id="UP000481700">
    <property type="component" value="Unassembled WGS sequence"/>
</dbReference>
<name>A0A076IZC5_9BACT</name>
<evidence type="ECO:0000313" key="3">
    <source>
        <dbReference type="EMBL" id="MBV3125230.1"/>
    </source>
</evidence>
<dbReference type="AlphaFoldDB" id="A0A076IZC5"/>
<sequence>MNKLRQSIKLVLFISVASLFFAACSDDDDKSIPVPEPSRMITGIKVHKISDVITYQGMISLTYDNNKRLTRIYSSSPLAAVNYTYKENSEVSYTYSTENSPLVEISTSLENGRSYVCKFSNRESPVTYSYDNEGYLKSCNNNGTVLEYNWESGNLSSITTTPRGTYNSDYKVSNIANDYSLDLNTLAQWIDDRENYTTVMNTFGQMAEILGKRSSNILEDTYYIYDYSFRQDGRLKDMTLMGGSKNIGYSFRFAYADDTEVSE</sequence>
<evidence type="ECO:0000313" key="6">
    <source>
        <dbReference type="Proteomes" id="UP000283678"/>
    </source>
</evidence>
<evidence type="ECO:0000256" key="1">
    <source>
        <dbReference type="SAM" id="SignalP"/>
    </source>
</evidence>
<proteinExistence type="predicted"/>
<dbReference type="Proteomes" id="UP000294834">
    <property type="component" value="Unassembled WGS sequence"/>
</dbReference>
<dbReference type="PROSITE" id="PS51257">
    <property type="entry name" value="PROKAR_LIPOPROTEIN"/>
    <property type="match status" value="1"/>
</dbReference>
<feature type="chain" id="PRO_5014216687" description="DUF4595 domain-containing protein" evidence="1">
    <location>
        <begin position="23"/>
        <end position="263"/>
    </location>
</feature>
<reference evidence="5 7" key="3">
    <citation type="journal article" date="2019" name="Nat. Microbiol.">
        <title>Genomic variation and strain-specific functional adaptation in the human gut microbiome during early life.</title>
        <authorList>
            <person name="Vatanen T."/>
            <person name="Plichta D.R."/>
            <person name="Somani J."/>
            <person name="Munch P.C."/>
            <person name="Arthur T.D."/>
            <person name="Hall A.B."/>
            <person name="Rudolf S."/>
            <person name="Oakeley E.J."/>
            <person name="Ke X."/>
            <person name="Young R.A."/>
            <person name="Haiser H.J."/>
            <person name="Kolde R."/>
            <person name="Yassour M."/>
            <person name="Luopajarvi K."/>
            <person name="Siljander H."/>
            <person name="Virtanen S.M."/>
            <person name="Ilonen J."/>
            <person name="Uibo R."/>
            <person name="Tillmann V."/>
            <person name="Mokurov S."/>
            <person name="Dorshakova N."/>
            <person name="Porter J.A."/>
            <person name="McHardy A.C."/>
            <person name="Lahdesmaki H."/>
            <person name="Vlamakis H."/>
            <person name="Huttenhower C."/>
            <person name="Knip M."/>
            <person name="Xavier R.J."/>
        </authorList>
    </citation>
    <scope>NUCLEOTIDE SEQUENCE [LARGE SCALE GENOMIC DNA]</scope>
    <source>
        <strain evidence="5 7">RJX1052</strain>
    </source>
</reference>